<feature type="transmembrane region" description="Helical" evidence="1">
    <location>
        <begin position="92"/>
        <end position="110"/>
    </location>
</feature>
<sequence length="136" mass="15976">MYSPRPPNIADQLFDYSLTASPMSIIPHTLSFGFSFNEQDDSVEHHARSDSYGDPNPHHSSVGLLNIYHMVLRTVITYILIWSYSCDERISFNYYYVWFCNSVTYILTFWQHGFVIHMPSCFSYACNRILERIVEK</sequence>
<name>A0AAD5D553_AMBAR</name>
<accession>A0AAD5D553</accession>
<dbReference type="Proteomes" id="UP001206925">
    <property type="component" value="Unassembled WGS sequence"/>
</dbReference>
<comment type="caution">
    <text evidence="2">The sequence shown here is derived from an EMBL/GenBank/DDBJ whole genome shotgun (WGS) entry which is preliminary data.</text>
</comment>
<evidence type="ECO:0000313" key="3">
    <source>
        <dbReference type="Proteomes" id="UP001206925"/>
    </source>
</evidence>
<proteinExistence type="predicted"/>
<protein>
    <submittedName>
        <fullName evidence="2">Uncharacterized protein</fullName>
    </submittedName>
</protein>
<organism evidence="2 3">
    <name type="scientific">Ambrosia artemisiifolia</name>
    <name type="common">Common ragweed</name>
    <dbReference type="NCBI Taxonomy" id="4212"/>
    <lineage>
        <taxon>Eukaryota</taxon>
        <taxon>Viridiplantae</taxon>
        <taxon>Streptophyta</taxon>
        <taxon>Embryophyta</taxon>
        <taxon>Tracheophyta</taxon>
        <taxon>Spermatophyta</taxon>
        <taxon>Magnoliopsida</taxon>
        <taxon>eudicotyledons</taxon>
        <taxon>Gunneridae</taxon>
        <taxon>Pentapetalae</taxon>
        <taxon>asterids</taxon>
        <taxon>campanulids</taxon>
        <taxon>Asterales</taxon>
        <taxon>Asteraceae</taxon>
        <taxon>Asteroideae</taxon>
        <taxon>Heliantheae alliance</taxon>
        <taxon>Heliantheae</taxon>
        <taxon>Ambrosia</taxon>
    </lineage>
</organism>
<keyword evidence="1" id="KW-1133">Transmembrane helix</keyword>
<evidence type="ECO:0000256" key="1">
    <source>
        <dbReference type="SAM" id="Phobius"/>
    </source>
</evidence>
<dbReference type="AlphaFoldDB" id="A0AAD5D553"/>
<reference evidence="2" key="1">
    <citation type="submission" date="2022-06" db="EMBL/GenBank/DDBJ databases">
        <title>Uncovering the hologenomic basis of an extraordinary plant invasion.</title>
        <authorList>
            <person name="Bieker V.C."/>
            <person name="Martin M.D."/>
            <person name="Gilbert T."/>
            <person name="Hodgins K."/>
            <person name="Battlay P."/>
            <person name="Petersen B."/>
            <person name="Wilson J."/>
        </authorList>
    </citation>
    <scope>NUCLEOTIDE SEQUENCE</scope>
    <source>
        <strain evidence="2">AA19_3_7</strain>
        <tissue evidence="2">Leaf</tissue>
    </source>
</reference>
<keyword evidence="1" id="KW-0472">Membrane</keyword>
<evidence type="ECO:0000313" key="2">
    <source>
        <dbReference type="EMBL" id="KAI7751910.1"/>
    </source>
</evidence>
<gene>
    <name evidence="2" type="ORF">M8C21_002637</name>
</gene>
<keyword evidence="1" id="KW-0812">Transmembrane</keyword>
<keyword evidence="3" id="KW-1185">Reference proteome</keyword>
<dbReference type="EMBL" id="JAMZMK010005794">
    <property type="protein sequence ID" value="KAI7751910.1"/>
    <property type="molecule type" value="Genomic_DNA"/>
</dbReference>
<feature type="transmembrane region" description="Helical" evidence="1">
    <location>
        <begin position="67"/>
        <end position="85"/>
    </location>
</feature>